<name>A0ABQ5CLU4_9ASTR</name>
<evidence type="ECO:0000313" key="2">
    <source>
        <dbReference type="Proteomes" id="UP001151760"/>
    </source>
</evidence>
<protein>
    <submittedName>
        <fullName evidence="1">Uncharacterized protein</fullName>
    </submittedName>
</protein>
<keyword evidence="2" id="KW-1185">Reference proteome</keyword>
<comment type="caution">
    <text evidence="1">The sequence shown here is derived from an EMBL/GenBank/DDBJ whole genome shotgun (WGS) entry which is preliminary data.</text>
</comment>
<sequence length="160" mass="18472">MLGFPWLDGKDPDAVKEFNDEGGTVIKADRRRILWMGNANMTFNLRPTNDRTFRGPRRYFVAGFSLSLMRLWHSTYGPTEALLLCRVMRIWHIRLRPTEDVLPWPGNANMAFDLRSTEDVLLWPGNANMAFDLRPTEDVLPWPGNVNMAFNLRPTKVVLP</sequence>
<dbReference type="EMBL" id="BQNB010014397">
    <property type="protein sequence ID" value="GJT27664.1"/>
    <property type="molecule type" value="Genomic_DNA"/>
</dbReference>
<reference evidence="1" key="2">
    <citation type="submission" date="2022-01" db="EMBL/GenBank/DDBJ databases">
        <authorList>
            <person name="Yamashiro T."/>
            <person name="Shiraishi A."/>
            <person name="Satake H."/>
            <person name="Nakayama K."/>
        </authorList>
    </citation>
    <scope>NUCLEOTIDE SEQUENCE</scope>
</reference>
<reference evidence="1" key="1">
    <citation type="journal article" date="2022" name="Int. J. Mol. Sci.">
        <title>Draft Genome of Tanacetum Coccineum: Genomic Comparison of Closely Related Tanacetum-Family Plants.</title>
        <authorList>
            <person name="Yamashiro T."/>
            <person name="Shiraishi A."/>
            <person name="Nakayama K."/>
            <person name="Satake H."/>
        </authorList>
    </citation>
    <scope>NUCLEOTIDE SEQUENCE</scope>
</reference>
<dbReference type="Proteomes" id="UP001151760">
    <property type="component" value="Unassembled WGS sequence"/>
</dbReference>
<accession>A0ABQ5CLU4</accession>
<proteinExistence type="predicted"/>
<gene>
    <name evidence="1" type="ORF">Tco_0907939</name>
</gene>
<evidence type="ECO:0000313" key="1">
    <source>
        <dbReference type="EMBL" id="GJT27664.1"/>
    </source>
</evidence>
<organism evidence="1 2">
    <name type="scientific">Tanacetum coccineum</name>
    <dbReference type="NCBI Taxonomy" id="301880"/>
    <lineage>
        <taxon>Eukaryota</taxon>
        <taxon>Viridiplantae</taxon>
        <taxon>Streptophyta</taxon>
        <taxon>Embryophyta</taxon>
        <taxon>Tracheophyta</taxon>
        <taxon>Spermatophyta</taxon>
        <taxon>Magnoliopsida</taxon>
        <taxon>eudicotyledons</taxon>
        <taxon>Gunneridae</taxon>
        <taxon>Pentapetalae</taxon>
        <taxon>asterids</taxon>
        <taxon>campanulids</taxon>
        <taxon>Asterales</taxon>
        <taxon>Asteraceae</taxon>
        <taxon>Asteroideae</taxon>
        <taxon>Anthemideae</taxon>
        <taxon>Anthemidinae</taxon>
        <taxon>Tanacetum</taxon>
    </lineage>
</organism>